<evidence type="ECO:0000256" key="1">
    <source>
        <dbReference type="SAM" id="Phobius"/>
    </source>
</evidence>
<dbReference type="EMBL" id="JBDKWZ010000028">
    <property type="protein sequence ID" value="MEN7551853.1"/>
    <property type="molecule type" value="Genomic_DNA"/>
</dbReference>
<name>A0AAW9SL43_9BACT</name>
<accession>A0AAW9SL43</accession>
<sequence length="91" mass="10169">MKTYLSLEKKSRVLGLPVNDWILLGCLVVGLTLLGGMVNLFVPVPRGYYLTILLLISLVGWVVQKANKQQHPGFLFSFLSFHLVQAKKIVS</sequence>
<reference evidence="2 3" key="1">
    <citation type="submission" date="2024-04" db="EMBL/GenBank/DDBJ databases">
        <title>Novel genus in family Flammeovirgaceae.</title>
        <authorList>
            <person name="Nguyen T.H."/>
            <person name="Vuong T.Q."/>
            <person name="Le H."/>
            <person name="Kim S.-G."/>
        </authorList>
    </citation>
    <scope>NUCLEOTIDE SEQUENCE [LARGE SCALE GENOMIC DNA]</scope>
    <source>
        <strain evidence="2 3">JCM 23209</strain>
    </source>
</reference>
<keyword evidence="3" id="KW-1185">Reference proteome</keyword>
<dbReference type="Proteomes" id="UP001403385">
    <property type="component" value="Unassembled WGS sequence"/>
</dbReference>
<protein>
    <submittedName>
        <fullName evidence="2">Uncharacterized protein</fullName>
    </submittedName>
</protein>
<organism evidence="2 3">
    <name type="scientific">Rapidithrix thailandica</name>
    <dbReference type="NCBI Taxonomy" id="413964"/>
    <lineage>
        <taxon>Bacteria</taxon>
        <taxon>Pseudomonadati</taxon>
        <taxon>Bacteroidota</taxon>
        <taxon>Cytophagia</taxon>
        <taxon>Cytophagales</taxon>
        <taxon>Flammeovirgaceae</taxon>
        <taxon>Rapidithrix</taxon>
    </lineage>
</organism>
<evidence type="ECO:0000313" key="3">
    <source>
        <dbReference type="Proteomes" id="UP001403385"/>
    </source>
</evidence>
<evidence type="ECO:0000313" key="2">
    <source>
        <dbReference type="EMBL" id="MEN7551853.1"/>
    </source>
</evidence>
<dbReference type="AlphaFoldDB" id="A0AAW9SL43"/>
<proteinExistence type="predicted"/>
<gene>
    <name evidence="2" type="ORF">AAG747_28310</name>
</gene>
<keyword evidence="1" id="KW-0472">Membrane</keyword>
<dbReference type="RefSeq" id="WP_346824632.1">
    <property type="nucleotide sequence ID" value="NZ_JBDKWZ010000028.1"/>
</dbReference>
<comment type="caution">
    <text evidence="2">The sequence shown here is derived from an EMBL/GenBank/DDBJ whole genome shotgun (WGS) entry which is preliminary data.</text>
</comment>
<feature type="transmembrane region" description="Helical" evidence="1">
    <location>
        <begin position="47"/>
        <end position="63"/>
    </location>
</feature>
<feature type="transmembrane region" description="Helical" evidence="1">
    <location>
        <begin position="21"/>
        <end position="41"/>
    </location>
</feature>
<keyword evidence="1" id="KW-0812">Transmembrane</keyword>
<keyword evidence="1" id="KW-1133">Transmembrane helix</keyword>